<name>A0A7S4K6E7_9STRA</name>
<dbReference type="PANTHER" id="PTHR45725">
    <property type="entry name" value="FORMIN HOMOLOGY 2 FAMILY MEMBER"/>
    <property type="match status" value="1"/>
</dbReference>
<dbReference type="AlphaFoldDB" id="A0A7S4K6E7"/>
<dbReference type="PANTHER" id="PTHR45725:SF18">
    <property type="entry name" value="ORC1-LIKE AAA ATPASE DOMAIN-CONTAINING PROTEIN"/>
    <property type="match status" value="1"/>
</dbReference>
<proteinExistence type="predicted"/>
<gene>
    <name evidence="2" type="ORF">OAUR00152_LOCUS39546</name>
</gene>
<protein>
    <submittedName>
        <fullName evidence="2">Uncharacterized protein</fullName>
    </submittedName>
</protein>
<feature type="compositionally biased region" description="Basic and acidic residues" evidence="1">
    <location>
        <begin position="76"/>
        <end position="95"/>
    </location>
</feature>
<dbReference type="EMBL" id="HBKQ01057890">
    <property type="protein sequence ID" value="CAE2284461.1"/>
    <property type="molecule type" value="Transcribed_RNA"/>
</dbReference>
<evidence type="ECO:0000256" key="1">
    <source>
        <dbReference type="SAM" id="MobiDB-lite"/>
    </source>
</evidence>
<evidence type="ECO:0000313" key="2">
    <source>
        <dbReference type="EMBL" id="CAE2284461.1"/>
    </source>
</evidence>
<accession>A0A7S4K6E7</accession>
<feature type="compositionally biased region" description="Low complexity" evidence="1">
    <location>
        <begin position="96"/>
        <end position="128"/>
    </location>
</feature>
<organism evidence="2">
    <name type="scientific">Odontella aurita</name>
    <dbReference type="NCBI Taxonomy" id="265563"/>
    <lineage>
        <taxon>Eukaryota</taxon>
        <taxon>Sar</taxon>
        <taxon>Stramenopiles</taxon>
        <taxon>Ochrophyta</taxon>
        <taxon>Bacillariophyta</taxon>
        <taxon>Mediophyceae</taxon>
        <taxon>Biddulphiophycidae</taxon>
        <taxon>Eupodiscales</taxon>
        <taxon>Odontellaceae</taxon>
        <taxon>Odontella</taxon>
    </lineage>
</organism>
<dbReference type="InterPro" id="IPR051425">
    <property type="entry name" value="Formin_Homology"/>
</dbReference>
<reference evidence="2" key="1">
    <citation type="submission" date="2021-01" db="EMBL/GenBank/DDBJ databases">
        <authorList>
            <person name="Corre E."/>
            <person name="Pelletier E."/>
            <person name="Niang G."/>
            <person name="Scheremetjew M."/>
            <person name="Finn R."/>
            <person name="Kale V."/>
            <person name="Holt S."/>
            <person name="Cochrane G."/>
            <person name="Meng A."/>
            <person name="Brown T."/>
            <person name="Cohen L."/>
        </authorList>
    </citation>
    <scope>NUCLEOTIDE SEQUENCE</scope>
    <source>
        <strain evidence="2">Isolate 1302-5</strain>
    </source>
</reference>
<sequence length="474" mass="49826">MPGPKMGARPVDFDEAIVRQAPTFIRWQTLRDGEKLRYACRDFIKGYGEDEERLMRRIMIARRNNLRDHEMLKRARARTRGEGKEEAPTIKEESKATAAETPEAPAAVELAPAPVAANTEAEETVAAPHPKRRRGSPAEAPGSGCGPSGGVTLTDAELLREMDLPAVEATRSYKSWLALEDGNEFTYNQRYVRGKEGHDWLLKKNIWRRMRYRRENKRMVERLKSEVTTCVVPAPLTASLSAVTVKVEPGSAPVPPLKAHDAVEPPPLDAAAADQQALANAAAAAAASAVVDHALLASPAEATAIPAGPTPEVGAAETDVDAEDLVHRAVVEAAVAAAESYVQKAREQESMEAQAAAAAVAAADVDVAVTAGAPTADMIAAAAAAAVEMPVSIPQSGTSAGTTSEVAAAVAAALPAVHNPIMEAAGSATDHVAPTVDAALEAAAELAAAVPPPQMECRPVEAEENSNEMRVEAI</sequence>
<feature type="region of interest" description="Disordered" evidence="1">
    <location>
        <begin position="76"/>
        <end position="151"/>
    </location>
</feature>